<dbReference type="EMBL" id="CM001403">
    <property type="protein sequence ID" value="EHQ27011.1"/>
    <property type="molecule type" value="Genomic_DNA"/>
</dbReference>
<evidence type="ECO:0008006" key="4">
    <source>
        <dbReference type="Google" id="ProtNLM"/>
    </source>
</evidence>
<name>H1YAG8_9SPHI</name>
<protein>
    <recommendedName>
        <fullName evidence="4">TerB family tellurite resistance protein</fullName>
    </recommendedName>
</protein>
<organism evidence="2 3">
    <name type="scientific">Mucilaginibacter paludis DSM 18603</name>
    <dbReference type="NCBI Taxonomy" id="714943"/>
    <lineage>
        <taxon>Bacteria</taxon>
        <taxon>Pseudomonadati</taxon>
        <taxon>Bacteroidota</taxon>
        <taxon>Sphingobacteriia</taxon>
        <taxon>Sphingobacteriales</taxon>
        <taxon>Sphingobacteriaceae</taxon>
        <taxon>Mucilaginibacter</taxon>
    </lineage>
</organism>
<accession>H1YAG8</accession>
<dbReference type="STRING" id="714943.Mucpa_2902"/>
<keyword evidence="1" id="KW-0732">Signal</keyword>
<dbReference type="OrthoDB" id="826958at2"/>
<keyword evidence="3" id="KW-1185">Reference proteome</keyword>
<dbReference type="eggNOG" id="COG0497">
    <property type="taxonomic scope" value="Bacteria"/>
</dbReference>
<reference evidence="2" key="1">
    <citation type="submission" date="2011-09" db="EMBL/GenBank/DDBJ databases">
        <title>The permanent draft genome of Mucilaginibacter paludis DSM 18603.</title>
        <authorList>
            <consortium name="US DOE Joint Genome Institute (JGI-PGF)"/>
            <person name="Lucas S."/>
            <person name="Han J."/>
            <person name="Lapidus A."/>
            <person name="Bruce D."/>
            <person name="Goodwin L."/>
            <person name="Pitluck S."/>
            <person name="Peters L."/>
            <person name="Kyrpides N."/>
            <person name="Mavromatis K."/>
            <person name="Ivanova N."/>
            <person name="Mikhailova N."/>
            <person name="Held B."/>
            <person name="Detter J.C."/>
            <person name="Tapia R."/>
            <person name="Han C."/>
            <person name="Land M."/>
            <person name="Hauser L."/>
            <person name="Markowitz V."/>
            <person name="Cheng J.-F."/>
            <person name="Hugenholtz P."/>
            <person name="Woyke T."/>
            <person name="Wu D."/>
            <person name="Tindall B."/>
            <person name="Brambilla E."/>
            <person name="Klenk H.-P."/>
            <person name="Eisen J.A."/>
        </authorList>
    </citation>
    <scope>NUCLEOTIDE SEQUENCE [LARGE SCALE GENOMIC DNA]</scope>
    <source>
        <strain evidence="2">DSM 18603</strain>
    </source>
</reference>
<feature type="signal peptide" evidence="1">
    <location>
        <begin position="1"/>
        <end position="20"/>
    </location>
</feature>
<dbReference type="RefSeq" id="WP_008507276.1">
    <property type="nucleotide sequence ID" value="NZ_CM001403.1"/>
</dbReference>
<evidence type="ECO:0000313" key="2">
    <source>
        <dbReference type="EMBL" id="EHQ27011.1"/>
    </source>
</evidence>
<sequence>MKKIICIILILAGYAAAVKAQSTEIQQLLLNAEKLRQFKSILADMKKGYEILNNGYNGVKDLSQGNFNLHKTFLDGLLLVSPTVRKYKKTALIISSQIALVKEYKTAYSRFRSDGNFAGSELDYMGKVYAGLLKRTAENLDELIMVTTAGQLRMSDDERIKAIDRIYDDMQDKLTFLYQFDNSTRILGVNRARQKNDNTTLRNIYGINN</sequence>
<evidence type="ECO:0000256" key="1">
    <source>
        <dbReference type="SAM" id="SignalP"/>
    </source>
</evidence>
<evidence type="ECO:0000313" key="3">
    <source>
        <dbReference type="Proteomes" id="UP000002774"/>
    </source>
</evidence>
<dbReference type="Proteomes" id="UP000002774">
    <property type="component" value="Chromosome"/>
</dbReference>
<feature type="chain" id="PRO_5003558903" description="TerB family tellurite resistance protein" evidence="1">
    <location>
        <begin position="21"/>
        <end position="209"/>
    </location>
</feature>
<proteinExistence type="predicted"/>
<dbReference type="HOGENOM" id="CLU_109280_0_0_10"/>
<dbReference type="AlphaFoldDB" id="H1YAG8"/>
<gene>
    <name evidence="2" type="ORF">Mucpa_2902</name>
</gene>